<organism evidence="1">
    <name type="scientific">marine metagenome</name>
    <dbReference type="NCBI Taxonomy" id="408172"/>
    <lineage>
        <taxon>unclassified sequences</taxon>
        <taxon>metagenomes</taxon>
        <taxon>ecological metagenomes</taxon>
    </lineage>
</organism>
<evidence type="ECO:0000313" key="1">
    <source>
        <dbReference type="EMBL" id="SVD96344.1"/>
    </source>
</evidence>
<reference evidence="1" key="1">
    <citation type="submission" date="2018-05" db="EMBL/GenBank/DDBJ databases">
        <authorList>
            <person name="Lanie J.A."/>
            <person name="Ng W.-L."/>
            <person name="Kazmierczak K.M."/>
            <person name="Andrzejewski T.M."/>
            <person name="Davidsen T.M."/>
            <person name="Wayne K.J."/>
            <person name="Tettelin H."/>
            <person name="Glass J.I."/>
            <person name="Rusch D."/>
            <person name="Podicherti R."/>
            <person name="Tsui H.-C.T."/>
            <person name="Winkler M.E."/>
        </authorList>
    </citation>
    <scope>NUCLEOTIDE SEQUENCE</scope>
</reference>
<name>A0A382ZLK9_9ZZZZ</name>
<gene>
    <name evidence="1" type="ORF">METZ01_LOCUS449198</name>
</gene>
<proteinExistence type="predicted"/>
<sequence>MALLDLFSSKNRILKHNAISLAHEIIDTSIWLCLEIRTILLIADEKLKNEHFLDEDDPDSMVGWPKMEFIKYILKNTTFLYMHIAHRGILGNLDKEEQSIFMLEMDKTIFELFLGTVDPVWRLDANPDLTLQKLNQEALDTMNFYGSYKLVEVYEEFATELAHYLFYYEGKEGGYDEYSNPFFRMQFAMCAQNVINEKVIGDIKKYFDTKNKVSTK</sequence>
<protein>
    <submittedName>
        <fullName evidence="1">Uncharacterized protein</fullName>
    </submittedName>
</protein>
<dbReference type="AlphaFoldDB" id="A0A382ZLK9"/>
<dbReference type="EMBL" id="UINC01184901">
    <property type="protein sequence ID" value="SVD96344.1"/>
    <property type="molecule type" value="Genomic_DNA"/>
</dbReference>
<accession>A0A382ZLK9</accession>